<dbReference type="InterPro" id="IPR000064">
    <property type="entry name" value="NLP_P60_dom"/>
</dbReference>
<dbReference type="Pfam" id="PF00877">
    <property type="entry name" value="NLPC_P60"/>
    <property type="match status" value="1"/>
</dbReference>
<evidence type="ECO:0000256" key="2">
    <source>
        <dbReference type="ARBA" id="ARBA00022670"/>
    </source>
</evidence>
<dbReference type="PANTHER" id="PTHR47053:SF1">
    <property type="entry name" value="MUREIN DD-ENDOPEPTIDASE MEPH-RELATED"/>
    <property type="match status" value="1"/>
</dbReference>
<dbReference type="GO" id="GO:0006508">
    <property type="term" value="P:proteolysis"/>
    <property type="evidence" value="ECO:0007669"/>
    <property type="project" value="UniProtKB-KW"/>
</dbReference>
<dbReference type="AlphaFoldDB" id="A0A645H0Q4"/>
<proteinExistence type="inferred from homology"/>
<dbReference type="InterPro" id="IPR038765">
    <property type="entry name" value="Papain-like_cys_pep_sf"/>
</dbReference>
<comment type="similarity">
    <text evidence="1">Belongs to the peptidase C40 family.</text>
</comment>
<keyword evidence="2" id="KW-0645">Protease</keyword>
<evidence type="ECO:0000259" key="5">
    <source>
        <dbReference type="PROSITE" id="PS51935"/>
    </source>
</evidence>
<dbReference type="GO" id="GO:0008234">
    <property type="term" value="F:cysteine-type peptidase activity"/>
    <property type="evidence" value="ECO:0007669"/>
    <property type="project" value="UniProtKB-KW"/>
</dbReference>
<dbReference type="Gene3D" id="3.90.1720.10">
    <property type="entry name" value="endopeptidase domain like (from Nostoc punctiforme)"/>
    <property type="match status" value="1"/>
</dbReference>
<evidence type="ECO:0000313" key="6">
    <source>
        <dbReference type="EMBL" id="MPN32270.1"/>
    </source>
</evidence>
<keyword evidence="3" id="KW-0378">Hydrolase</keyword>
<organism evidence="6">
    <name type="scientific">bioreactor metagenome</name>
    <dbReference type="NCBI Taxonomy" id="1076179"/>
    <lineage>
        <taxon>unclassified sequences</taxon>
        <taxon>metagenomes</taxon>
        <taxon>ecological metagenomes</taxon>
    </lineage>
</organism>
<evidence type="ECO:0000256" key="1">
    <source>
        <dbReference type="ARBA" id="ARBA00007074"/>
    </source>
</evidence>
<dbReference type="PROSITE" id="PS51935">
    <property type="entry name" value="NLPC_P60"/>
    <property type="match status" value="1"/>
</dbReference>
<keyword evidence="4" id="KW-0788">Thiol protease</keyword>
<dbReference type="InterPro" id="IPR051202">
    <property type="entry name" value="Peptidase_C40"/>
</dbReference>
<name>A0A645H0Q4_9ZZZZ</name>
<evidence type="ECO:0000256" key="4">
    <source>
        <dbReference type="ARBA" id="ARBA00022807"/>
    </source>
</evidence>
<sequence length="134" mass="14484">MKKNISKNTTKPSRGTSSASSDEIVVYASKFLGTPYVWGANGPNSFDCSGFTKYVYAKNGIGLPRVSRDQAQTGTYVSRGDLEAGDLVFFGSPTHHVGIYVGNDSYIHAPRTGDVVKISSLSSRSDFTHGRRVK</sequence>
<protein>
    <recommendedName>
        <fullName evidence="5">NlpC/P60 domain-containing protein</fullName>
    </recommendedName>
</protein>
<dbReference type="PANTHER" id="PTHR47053">
    <property type="entry name" value="MUREIN DD-ENDOPEPTIDASE MEPH-RELATED"/>
    <property type="match status" value="1"/>
</dbReference>
<dbReference type="SUPFAM" id="SSF54001">
    <property type="entry name" value="Cysteine proteinases"/>
    <property type="match status" value="1"/>
</dbReference>
<comment type="caution">
    <text evidence="6">The sequence shown here is derived from an EMBL/GenBank/DDBJ whole genome shotgun (WGS) entry which is preliminary data.</text>
</comment>
<accession>A0A645H0Q4</accession>
<evidence type="ECO:0000256" key="3">
    <source>
        <dbReference type="ARBA" id="ARBA00022801"/>
    </source>
</evidence>
<dbReference type="EMBL" id="VSSQ01084187">
    <property type="protein sequence ID" value="MPN32270.1"/>
    <property type="molecule type" value="Genomic_DNA"/>
</dbReference>
<feature type="domain" description="NlpC/P60" evidence="5">
    <location>
        <begin position="18"/>
        <end position="134"/>
    </location>
</feature>
<gene>
    <name evidence="6" type="ORF">SDC9_179748</name>
</gene>
<reference evidence="6" key="1">
    <citation type="submission" date="2019-08" db="EMBL/GenBank/DDBJ databases">
        <authorList>
            <person name="Kucharzyk K."/>
            <person name="Murdoch R.W."/>
            <person name="Higgins S."/>
            <person name="Loffler F."/>
        </authorList>
    </citation>
    <scope>NUCLEOTIDE SEQUENCE</scope>
</reference>